<sequence>MTIPTHSQRLIYYGKLSSSPPNSTVRELFKRRRKYATFVTEYEQSGSAIANHANSFGPQASQQKVNERPPHLLVQIMLHAEQTDGTSGSITTHELVIFAKQAAPYAKRLKCTRSLVEGMQCLDTKTLFITINAPLPIQSCSISVDRDFTTLSVQIRYKNKDDPAI</sequence>
<gene>
    <name evidence="1" type="ORF">HYALB_00011892</name>
</gene>
<proteinExistence type="predicted"/>
<comment type="caution">
    <text evidence="1">The sequence shown here is derived from an EMBL/GenBank/DDBJ whole genome shotgun (WGS) entry which is preliminary data.</text>
</comment>
<evidence type="ECO:0000313" key="2">
    <source>
        <dbReference type="Proteomes" id="UP000701801"/>
    </source>
</evidence>
<reference evidence="1" key="1">
    <citation type="submission" date="2021-07" db="EMBL/GenBank/DDBJ databases">
        <authorList>
            <person name="Durling M."/>
        </authorList>
    </citation>
    <scope>NUCLEOTIDE SEQUENCE</scope>
</reference>
<name>A0A9N9LTB8_9HELO</name>
<dbReference type="EMBL" id="CAJVRM010000316">
    <property type="protein sequence ID" value="CAG8979488.1"/>
    <property type="molecule type" value="Genomic_DNA"/>
</dbReference>
<protein>
    <submittedName>
        <fullName evidence="1">Uncharacterized protein</fullName>
    </submittedName>
</protein>
<dbReference type="AlphaFoldDB" id="A0A9N9LTB8"/>
<accession>A0A9N9LTB8</accession>
<dbReference type="Proteomes" id="UP000701801">
    <property type="component" value="Unassembled WGS sequence"/>
</dbReference>
<keyword evidence="2" id="KW-1185">Reference proteome</keyword>
<organism evidence="1 2">
    <name type="scientific">Hymenoscyphus albidus</name>
    <dbReference type="NCBI Taxonomy" id="595503"/>
    <lineage>
        <taxon>Eukaryota</taxon>
        <taxon>Fungi</taxon>
        <taxon>Dikarya</taxon>
        <taxon>Ascomycota</taxon>
        <taxon>Pezizomycotina</taxon>
        <taxon>Leotiomycetes</taxon>
        <taxon>Helotiales</taxon>
        <taxon>Helotiaceae</taxon>
        <taxon>Hymenoscyphus</taxon>
    </lineage>
</organism>
<evidence type="ECO:0000313" key="1">
    <source>
        <dbReference type="EMBL" id="CAG8979488.1"/>
    </source>
</evidence>